<sequence>MHFLKLRKFVEDNIDKIDWDELSQNLRIFI</sequence>
<accession>A0A6C0BV23</accession>
<organism evidence="1">
    <name type="scientific">viral metagenome</name>
    <dbReference type="NCBI Taxonomy" id="1070528"/>
    <lineage>
        <taxon>unclassified sequences</taxon>
        <taxon>metagenomes</taxon>
        <taxon>organismal metagenomes</taxon>
    </lineage>
</organism>
<protein>
    <submittedName>
        <fullName evidence="1">Uncharacterized protein</fullName>
    </submittedName>
</protein>
<dbReference type="AlphaFoldDB" id="A0A6C0BV23"/>
<name>A0A6C0BV23_9ZZZZ</name>
<proteinExistence type="predicted"/>
<evidence type="ECO:0000313" key="1">
    <source>
        <dbReference type="EMBL" id="QHS96305.1"/>
    </source>
</evidence>
<reference evidence="1" key="1">
    <citation type="journal article" date="2020" name="Nature">
        <title>Giant virus diversity and host interactions through global metagenomics.</title>
        <authorList>
            <person name="Schulz F."/>
            <person name="Roux S."/>
            <person name="Paez-Espino D."/>
            <person name="Jungbluth S."/>
            <person name="Walsh D.A."/>
            <person name="Denef V.J."/>
            <person name="McMahon K.D."/>
            <person name="Konstantinidis K.T."/>
            <person name="Eloe-Fadrosh E.A."/>
            <person name="Kyrpides N.C."/>
            <person name="Woyke T."/>
        </authorList>
    </citation>
    <scope>NUCLEOTIDE SEQUENCE</scope>
    <source>
        <strain evidence="1">GVMAG-M-3300020166-18</strain>
    </source>
</reference>
<dbReference type="EMBL" id="MN739271">
    <property type="protein sequence ID" value="QHS96305.1"/>
    <property type="molecule type" value="Genomic_DNA"/>
</dbReference>